<name>A0AB38YE87_9GAMM</name>
<sequence>MFNMKRFISLLIGIVTLSVVLSGCDNMRPQPIESAVSHLSEAEVRQRLYRSLDRLGYADGTVQANLGRVGMRMELRDAQTYLEALGYYDAPRLGILDTHTVTALEAFVADHPR</sequence>
<proteinExistence type="predicted"/>
<dbReference type="EMBL" id="CP101717">
    <property type="protein sequence ID" value="WLD57623.1"/>
    <property type="molecule type" value="Genomic_DNA"/>
</dbReference>
<dbReference type="AlphaFoldDB" id="A0AB38YE87"/>
<protein>
    <submittedName>
        <fullName evidence="1">Peptidoglycan-binding protein</fullName>
    </submittedName>
</protein>
<dbReference type="RefSeq" id="WP_304994908.1">
    <property type="nucleotide sequence ID" value="NZ_CP101717.1"/>
</dbReference>
<evidence type="ECO:0000313" key="1">
    <source>
        <dbReference type="EMBL" id="WLD57623.1"/>
    </source>
</evidence>
<dbReference type="PROSITE" id="PS51257">
    <property type="entry name" value="PROKAR_LIPOPROTEIN"/>
    <property type="match status" value="1"/>
</dbReference>
<accession>A0AB38YE87</accession>
<organism evidence="1">
    <name type="scientific">Salinispirillum sp. LH 10-3-1</name>
    <dbReference type="NCBI Taxonomy" id="2952525"/>
    <lineage>
        <taxon>Bacteria</taxon>
        <taxon>Pseudomonadati</taxon>
        <taxon>Pseudomonadota</taxon>
        <taxon>Gammaproteobacteria</taxon>
        <taxon>Oceanospirillales</taxon>
        <taxon>Saccharospirillaceae</taxon>
        <taxon>Salinispirillum</taxon>
    </lineage>
</organism>
<reference evidence="1" key="1">
    <citation type="submission" date="2022-07" db="EMBL/GenBank/DDBJ databases">
        <title>Complete genome sequence of Salinispirillum sp. LH10-3-1 capable of multiple carbohydrate inversion isolated from a soda lake.</title>
        <authorList>
            <person name="Liu J."/>
            <person name="Zhai Y."/>
            <person name="Zhang H."/>
            <person name="Yang H."/>
            <person name="Qu J."/>
            <person name="Li J."/>
        </authorList>
    </citation>
    <scope>NUCLEOTIDE SEQUENCE</scope>
    <source>
        <strain evidence="1">LH 10-3-1</strain>
    </source>
</reference>
<gene>
    <name evidence="1" type="ORF">NFC81_13010</name>
</gene>